<reference evidence="2" key="1">
    <citation type="journal article" date="2014" name="Int. J. Syst. Evol. Microbiol.">
        <title>Complete genome sequence of Corynebacterium casei LMG S-19264T (=DSM 44701T), isolated from a smear-ripened cheese.</title>
        <authorList>
            <consortium name="US DOE Joint Genome Institute (JGI-PGF)"/>
            <person name="Walter F."/>
            <person name="Albersmeier A."/>
            <person name="Kalinowski J."/>
            <person name="Ruckert C."/>
        </authorList>
    </citation>
    <scope>NUCLEOTIDE SEQUENCE</scope>
    <source>
        <strain evidence="2">CGMCC 1.12987</strain>
    </source>
</reference>
<dbReference type="GO" id="GO:0035438">
    <property type="term" value="F:cyclic-di-GMP binding"/>
    <property type="evidence" value="ECO:0007669"/>
    <property type="project" value="InterPro"/>
</dbReference>
<evidence type="ECO:0000313" key="2">
    <source>
        <dbReference type="EMBL" id="GGF95689.1"/>
    </source>
</evidence>
<feature type="domain" description="PilZ" evidence="1">
    <location>
        <begin position="84"/>
        <end position="173"/>
    </location>
</feature>
<dbReference type="AlphaFoldDB" id="A0A917CR12"/>
<gene>
    <name evidence="2" type="ORF">GCM10010916_11230</name>
</gene>
<organism evidence="2 3">
    <name type="scientific">Paenibacillus abyssi</name>
    <dbReference type="NCBI Taxonomy" id="1340531"/>
    <lineage>
        <taxon>Bacteria</taxon>
        <taxon>Bacillati</taxon>
        <taxon>Bacillota</taxon>
        <taxon>Bacilli</taxon>
        <taxon>Bacillales</taxon>
        <taxon>Paenibacillaceae</taxon>
        <taxon>Paenibacillus</taxon>
    </lineage>
</organism>
<dbReference type="Proteomes" id="UP000644756">
    <property type="component" value="Unassembled WGS sequence"/>
</dbReference>
<dbReference type="InterPro" id="IPR009875">
    <property type="entry name" value="PilZ_domain"/>
</dbReference>
<dbReference type="Pfam" id="PF07238">
    <property type="entry name" value="PilZ"/>
    <property type="match status" value="1"/>
</dbReference>
<sequence>MKKIRLLHNEEQQELGLICLSGELMEAVAFTACSMEVGDVVTCHIDERYYECRLIRVTGEHLFFFVPSTQFIEEDTACLPSKIKSQMSGTLISKDTIIAAEVVDLSSQGIGFISSRHELQIAQTYFILLEFNANSLFFQIIIMNRNDETGRYGALIDYIEPAERKKFNQLIFQALLTP</sequence>
<accession>A0A917CR12</accession>
<reference evidence="2" key="2">
    <citation type="submission" date="2020-09" db="EMBL/GenBank/DDBJ databases">
        <authorList>
            <person name="Sun Q."/>
            <person name="Zhou Y."/>
        </authorList>
    </citation>
    <scope>NUCLEOTIDE SEQUENCE</scope>
    <source>
        <strain evidence="2">CGMCC 1.12987</strain>
    </source>
</reference>
<evidence type="ECO:0000313" key="3">
    <source>
        <dbReference type="Proteomes" id="UP000644756"/>
    </source>
</evidence>
<dbReference type="RefSeq" id="WP_188529808.1">
    <property type="nucleotide sequence ID" value="NZ_BMGR01000003.1"/>
</dbReference>
<evidence type="ECO:0000259" key="1">
    <source>
        <dbReference type="Pfam" id="PF07238"/>
    </source>
</evidence>
<keyword evidence="3" id="KW-1185">Reference proteome</keyword>
<protein>
    <recommendedName>
        <fullName evidence="1">PilZ domain-containing protein</fullName>
    </recommendedName>
</protein>
<dbReference type="EMBL" id="BMGR01000003">
    <property type="protein sequence ID" value="GGF95689.1"/>
    <property type="molecule type" value="Genomic_DNA"/>
</dbReference>
<proteinExistence type="predicted"/>
<name>A0A917CR12_9BACL</name>
<comment type="caution">
    <text evidence="2">The sequence shown here is derived from an EMBL/GenBank/DDBJ whole genome shotgun (WGS) entry which is preliminary data.</text>
</comment>